<dbReference type="InterPro" id="IPR046496">
    <property type="entry name" value="DUF6589"/>
</dbReference>
<dbReference type="OrthoDB" id="10062821at2759"/>
<feature type="region of interest" description="Disordered" evidence="1">
    <location>
        <begin position="62"/>
        <end position="134"/>
    </location>
</feature>
<dbReference type="Gene3D" id="3.30.40.10">
    <property type="entry name" value="Zinc/RING finger domain, C3HC4 (zinc finger)"/>
    <property type="match status" value="2"/>
</dbReference>
<reference evidence="4" key="1">
    <citation type="submission" date="2025-08" db="UniProtKB">
        <authorList>
            <consortium name="RefSeq"/>
        </authorList>
    </citation>
    <scope>IDENTIFICATION</scope>
</reference>
<gene>
    <name evidence="4" type="primary">LOC117540669</name>
</gene>
<evidence type="ECO:0000259" key="2">
    <source>
        <dbReference type="Pfam" id="PF20231"/>
    </source>
</evidence>
<dbReference type="InterPro" id="IPR013083">
    <property type="entry name" value="Znf_RING/FYVE/PHD"/>
</dbReference>
<feature type="compositionally biased region" description="Basic and acidic residues" evidence="1">
    <location>
        <begin position="996"/>
        <end position="1008"/>
    </location>
</feature>
<dbReference type="KEGG" id="gacu:117540669"/>
<accession>A0A6P8TH62</accession>
<sequence length="1008" mass="114981">MEYRCSHCESPIERQAKGYKRKSLLTLIDIKSAEKLFPGLNPRDAFLCFSCVRQVYQKTKKNGKRRVFVDPNPPSCAAPSTRPASSIPGEPPPLKKLKKRLKTQMNEHDYATQDQEPGSRRPPPARRLSRGPVSQVSGFLRKRNFSSALNRLLQETGFREALIKVCGKIISNERKQMVNDLEGPFRKPFSPENLSAFSWDQTTSWAEGKAPLTVACLRSMFPPAKKIQKLTVNYSPGNKPRRMTEEEVKQMLERRICLLLSVSLYTNSLRSCFLQTAFSVEMLRHRCPVTIFSVTNSLGLSMSKTTARIHVRKLAEEHERTVKRWRDEIQTTRATQYCSEDSKKAAAYTFSWGKVRVPSVSRSDSTERGYSFVTWAFRFAHQARVNFRNLHGPPIKAVEVSPYSILPTKETYESLRRRMKTLVMRIIADNLTALKGPRGRVERHIPHKYSSLMKEQSTTVSLGAVIPNLTEESVSAAFGLKDFIPEVSGTPHHVLCCGDVLSTERKEQSNKTQNNETPKQNPELKFDGLVEAPPEFQKEHLFHEEMIKMLLSEKSENARGTLHHIVSLFHFKTFNNTAKDYFLNIWDFITFVTSAYVTLFAVTACGLDSVDQRPSDFPPQASAQMDWLRDLAHRLVDLVWMPPSQEDINMAAAAAAGQSDGEKRNIFPFCYCREEKPGERLVRCCSNLCPRIWFHESCVQTRTLSDQDQDRFCGPDCGSDGTYAYCQCKERRGGQMVQCGLMEHCRKHEWYHRACLTDAQQSNNQHTPWFCSSSCSMGAGGEEDFLLNYTKAVLWEGLNHLARRDAIREGDGDAMTDFWRTDMVLLWSRKHLQLFNSSHQLITGIEGFYPERVRQDMKWNRVLNLQGTSGGNVSLDLLTELMINEFKGGIEFGKGSFTSQQVEQSAQLAGDQAKHLDRLFFTGGNPLNLSSCLHRLTNTSSSSCKRAADVSRFVDEFKKDELFSFKPGRKHPGFEKLIYPQRVRNPKKMGRSVRSLSEELDRRRDNIL</sequence>
<name>A0A6P8TH62_GYMAC</name>
<dbReference type="InParanoid" id="A0A6P8TH62"/>
<evidence type="ECO:0000256" key="1">
    <source>
        <dbReference type="SAM" id="MobiDB-lite"/>
    </source>
</evidence>
<evidence type="ECO:0000313" key="4">
    <source>
        <dbReference type="RefSeq" id="XP_034063324.1"/>
    </source>
</evidence>
<keyword evidence="3" id="KW-1185">Reference proteome</keyword>
<organism evidence="3 4">
    <name type="scientific">Gymnodraco acuticeps</name>
    <name type="common">Antarctic dragonfish</name>
    <dbReference type="NCBI Taxonomy" id="8218"/>
    <lineage>
        <taxon>Eukaryota</taxon>
        <taxon>Metazoa</taxon>
        <taxon>Chordata</taxon>
        <taxon>Craniata</taxon>
        <taxon>Vertebrata</taxon>
        <taxon>Euteleostomi</taxon>
        <taxon>Actinopterygii</taxon>
        <taxon>Neopterygii</taxon>
        <taxon>Teleostei</taxon>
        <taxon>Neoteleostei</taxon>
        <taxon>Acanthomorphata</taxon>
        <taxon>Eupercaria</taxon>
        <taxon>Perciformes</taxon>
        <taxon>Notothenioidei</taxon>
        <taxon>Bathydraconidae</taxon>
        <taxon>Gymnodraco</taxon>
    </lineage>
</organism>
<proteinExistence type="predicted"/>
<evidence type="ECO:0000313" key="3">
    <source>
        <dbReference type="Proteomes" id="UP000515161"/>
    </source>
</evidence>
<protein>
    <submittedName>
        <fullName evidence="4">Uncharacterized protein LOC117540669 isoform X1</fullName>
    </submittedName>
</protein>
<dbReference type="Pfam" id="PF20231">
    <property type="entry name" value="DUF6589"/>
    <property type="match status" value="1"/>
</dbReference>
<feature type="region of interest" description="Disordered" evidence="1">
    <location>
        <begin position="986"/>
        <end position="1008"/>
    </location>
</feature>
<dbReference type="Proteomes" id="UP000515161">
    <property type="component" value="Unplaced"/>
</dbReference>
<dbReference type="AlphaFoldDB" id="A0A6P8TH62"/>
<dbReference type="RefSeq" id="XP_034063324.1">
    <property type="nucleotide sequence ID" value="XM_034207433.1"/>
</dbReference>
<feature type="domain" description="DUF6589" evidence="2">
    <location>
        <begin position="402"/>
        <end position="888"/>
    </location>
</feature>
<dbReference type="GeneID" id="117540669"/>